<comment type="caution">
    <text evidence="15">The sequence shown here is derived from an EMBL/GenBank/DDBJ whole genome shotgun (WGS) entry which is preliminary data.</text>
</comment>
<keyword evidence="16" id="KW-1185">Reference proteome</keyword>
<evidence type="ECO:0000256" key="4">
    <source>
        <dbReference type="ARBA" id="ARBA00022553"/>
    </source>
</evidence>
<dbReference type="PROSITE" id="PS50109">
    <property type="entry name" value="HIS_KIN"/>
    <property type="match status" value="1"/>
</dbReference>
<dbReference type="InterPro" id="IPR036097">
    <property type="entry name" value="HisK_dim/P_sf"/>
</dbReference>
<feature type="domain" description="HAMP" evidence="14">
    <location>
        <begin position="198"/>
        <end position="251"/>
    </location>
</feature>
<evidence type="ECO:0000256" key="12">
    <source>
        <dbReference type="SAM" id="Phobius"/>
    </source>
</evidence>
<dbReference type="Pfam" id="PF02518">
    <property type="entry name" value="HATPase_c"/>
    <property type="match status" value="1"/>
</dbReference>
<dbReference type="PANTHER" id="PTHR45436">
    <property type="entry name" value="SENSOR HISTIDINE KINASE YKOH"/>
    <property type="match status" value="1"/>
</dbReference>
<evidence type="ECO:0000256" key="8">
    <source>
        <dbReference type="ARBA" id="ARBA00022777"/>
    </source>
</evidence>
<evidence type="ECO:0000256" key="2">
    <source>
        <dbReference type="ARBA" id="ARBA00004141"/>
    </source>
</evidence>
<evidence type="ECO:0000256" key="9">
    <source>
        <dbReference type="ARBA" id="ARBA00022840"/>
    </source>
</evidence>
<dbReference type="PROSITE" id="PS50885">
    <property type="entry name" value="HAMP"/>
    <property type="match status" value="1"/>
</dbReference>
<dbReference type="SUPFAM" id="SSF55874">
    <property type="entry name" value="ATPase domain of HSP90 chaperone/DNA topoisomerase II/histidine kinase"/>
    <property type="match status" value="1"/>
</dbReference>
<evidence type="ECO:0000256" key="3">
    <source>
        <dbReference type="ARBA" id="ARBA00012438"/>
    </source>
</evidence>
<keyword evidence="7" id="KW-0547">Nucleotide-binding</keyword>
<protein>
    <recommendedName>
        <fullName evidence="3">histidine kinase</fullName>
        <ecNumber evidence="3">2.7.13.3</ecNumber>
    </recommendedName>
</protein>
<comment type="catalytic activity">
    <reaction evidence="1">
        <text>ATP + protein L-histidine = ADP + protein N-phospho-L-histidine.</text>
        <dbReference type="EC" id="2.7.13.3"/>
    </reaction>
</comment>
<dbReference type="InterPro" id="IPR005467">
    <property type="entry name" value="His_kinase_dom"/>
</dbReference>
<dbReference type="Gene3D" id="1.20.5.1040">
    <property type="entry name" value="Sensor protein qsec"/>
    <property type="match status" value="1"/>
</dbReference>
<keyword evidence="11" id="KW-0902">Two-component regulatory system</keyword>
<feature type="domain" description="Histidine kinase" evidence="13">
    <location>
        <begin position="259"/>
        <end position="477"/>
    </location>
</feature>
<keyword evidence="4" id="KW-0597">Phosphoprotein</keyword>
<dbReference type="InterPro" id="IPR013727">
    <property type="entry name" value="2CSK_N"/>
</dbReference>
<keyword evidence="8 15" id="KW-0418">Kinase</keyword>
<dbReference type="InterPro" id="IPR003661">
    <property type="entry name" value="HisK_dim/P_dom"/>
</dbReference>
<organism evidence="15 16">
    <name type="scientific">Ideonella paludis</name>
    <dbReference type="NCBI Taxonomy" id="1233411"/>
    <lineage>
        <taxon>Bacteria</taxon>
        <taxon>Pseudomonadati</taxon>
        <taxon>Pseudomonadota</taxon>
        <taxon>Betaproteobacteria</taxon>
        <taxon>Burkholderiales</taxon>
        <taxon>Sphaerotilaceae</taxon>
        <taxon>Ideonella</taxon>
    </lineage>
</organism>
<dbReference type="InterPro" id="IPR003660">
    <property type="entry name" value="HAMP_dom"/>
</dbReference>
<evidence type="ECO:0000313" key="16">
    <source>
        <dbReference type="Proteomes" id="UP000672097"/>
    </source>
</evidence>
<evidence type="ECO:0000256" key="6">
    <source>
        <dbReference type="ARBA" id="ARBA00022692"/>
    </source>
</evidence>
<evidence type="ECO:0000259" key="13">
    <source>
        <dbReference type="PROSITE" id="PS50109"/>
    </source>
</evidence>
<keyword evidence="12" id="KW-0472">Membrane</keyword>
<dbReference type="InterPro" id="IPR003594">
    <property type="entry name" value="HATPase_dom"/>
</dbReference>
<evidence type="ECO:0000313" key="15">
    <source>
        <dbReference type="EMBL" id="MBQ0936341.1"/>
    </source>
</evidence>
<dbReference type="SMART" id="SM00388">
    <property type="entry name" value="HisKA"/>
    <property type="match status" value="1"/>
</dbReference>
<accession>A0ABS5DYW4</accession>
<dbReference type="SUPFAM" id="SSF47384">
    <property type="entry name" value="Homodimeric domain of signal transducing histidine kinase"/>
    <property type="match status" value="1"/>
</dbReference>
<keyword evidence="5" id="KW-0808">Transferase</keyword>
<evidence type="ECO:0000256" key="5">
    <source>
        <dbReference type="ARBA" id="ARBA00022679"/>
    </source>
</evidence>
<evidence type="ECO:0000256" key="1">
    <source>
        <dbReference type="ARBA" id="ARBA00000085"/>
    </source>
</evidence>
<dbReference type="RefSeq" id="WP_210809691.1">
    <property type="nucleotide sequence ID" value="NZ_JAGQDG010000005.1"/>
</dbReference>
<feature type="transmembrane region" description="Helical" evidence="12">
    <location>
        <begin position="24"/>
        <end position="45"/>
    </location>
</feature>
<dbReference type="EC" id="2.7.13.3" evidence="3"/>
<reference evidence="15 16" key="1">
    <citation type="submission" date="2021-04" db="EMBL/GenBank/DDBJ databases">
        <title>The genome sequence of type strain Ideonella paludis KCTC 32238.</title>
        <authorList>
            <person name="Liu Y."/>
        </authorList>
    </citation>
    <scope>NUCLEOTIDE SEQUENCE [LARGE SCALE GENOMIC DNA]</scope>
    <source>
        <strain evidence="15 16">KCTC 32238</strain>
    </source>
</reference>
<dbReference type="PANTHER" id="PTHR45436:SF14">
    <property type="entry name" value="SENSOR PROTEIN QSEC"/>
    <property type="match status" value="1"/>
</dbReference>
<dbReference type="Pfam" id="PF08521">
    <property type="entry name" value="2CSK_N"/>
    <property type="match status" value="1"/>
</dbReference>
<dbReference type="GO" id="GO:0016301">
    <property type="term" value="F:kinase activity"/>
    <property type="evidence" value="ECO:0007669"/>
    <property type="project" value="UniProtKB-KW"/>
</dbReference>
<keyword evidence="6 12" id="KW-0812">Transmembrane</keyword>
<evidence type="ECO:0000259" key="14">
    <source>
        <dbReference type="PROSITE" id="PS50885"/>
    </source>
</evidence>
<dbReference type="InterPro" id="IPR036890">
    <property type="entry name" value="HATPase_C_sf"/>
</dbReference>
<dbReference type="SMART" id="SM00387">
    <property type="entry name" value="HATPase_c"/>
    <property type="match status" value="1"/>
</dbReference>
<proteinExistence type="predicted"/>
<evidence type="ECO:0000256" key="11">
    <source>
        <dbReference type="ARBA" id="ARBA00023012"/>
    </source>
</evidence>
<dbReference type="CDD" id="cd00082">
    <property type="entry name" value="HisKA"/>
    <property type="match status" value="1"/>
</dbReference>
<dbReference type="Gene3D" id="1.10.287.130">
    <property type="match status" value="1"/>
</dbReference>
<name>A0ABS5DYW4_9BURK</name>
<dbReference type="Gene3D" id="3.30.565.10">
    <property type="entry name" value="Histidine kinase-like ATPase, C-terminal domain"/>
    <property type="match status" value="1"/>
</dbReference>
<feature type="transmembrane region" description="Helical" evidence="12">
    <location>
        <begin position="177"/>
        <end position="197"/>
    </location>
</feature>
<dbReference type="InterPro" id="IPR050428">
    <property type="entry name" value="TCS_sensor_his_kinase"/>
</dbReference>
<comment type="subcellular location">
    <subcellularLocation>
        <location evidence="2">Membrane</location>
        <topology evidence="2">Multi-pass membrane protein</topology>
    </subcellularLocation>
</comment>
<sequence length="477" mass="51072">MTGAPSTSTPRKPWAWPASLQGRLMAAALGLLVVVWSATAVVTWADARHELDELLDGHLAQAAALLVVQQAHEIEELQEDEDHHERRGVDAPSLHRYAPKAAFQVWHEGQLVLRSAGAPAQPMGPDGQHFSQGFDTITIAGERWRVFTTRGAEQDVQVYVAEMVDSRAAIGRAVLRSAFWPAALALPVWGLGLWWVIRRAVAPLRDLSSTLAARAPDALQAVELAEDAPQEMRPMVDSLNGLLGRIASLMEAERRFTADAAHELRTPIAAIRAQAQVALGASDDAPRRHALLATLEGCDRATHLVTQLLTLSRLEAAGKAGLVPLDLSQVAQRVLAQAAPQALAKSQQLSLQVGEASDDDAPLPPVPVNGLETLLEVLLRNVVDNAIRYAPAGAQVQVQLQPEPGGAVLCVEDSGPGMSDADMARLGERFFRVLGTEQSGSGLGWSIVRRIAALHHADLSVQRSPGLGGLRVTVRLA</sequence>
<keyword evidence="9" id="KW-0067">ATP-binding</keyword>
<evidence type="ECO:0000256" key="7">
    <source>
        <dbReference type="ARBA" id="ARBA00022741"/>
    </source>
</evidence>
<keyword evidence="10 12" id="KW-1133">Transmembrane helix</keyword>
<dbReference type="Pfam" id="PF00512">
    <property type="entry name" value="HisKA"/>
    <property type="match status" value="1"/>
</dbReference>
<dbReference type="Proteomes" id="UP000672097">
    <property type="component" value="Unassembled WGS sequence"/>
</dbReference>
<dbReference type="EMBL" id="JAGQDG010000005">
    <property type="protein sequence ID" value="MBQ0936341.1"/>
    <property type="molecule type" value="Genomic_DNA"/>
</dbReference>
<evidence type="ECO:0000256" key="10">
    <source>
        <dbReference type="ARBA" id="ARBA00022989"/>
    </source>
</evidence>
<gene>
    <name evidence="15" type="ORF">KAK11_13455</name>
</gene>